<keyword evidence="3" id="KW-1185">Reference proteome</keyword>
<sequence>MAVKTIAVSIPEEFGADIDCAVAAGEYGSREEVVADALRVWTRRQEARAEELRSLKAGINAALDDPRPTLSLDEVKAHLQAVIAKSRARRDAAA</sequence>
<accession>A0A4R7CDN5</accession>
<evidence type="ECO:0000313" key="3">
    <source>
        <dbReference type="Proteomes" id="UP000295122"/>
    </source>
</evidence>
<dbReference type="AlphaFoldDB" id="A0A4R7CDN5"/>
<evidence type="ECO:0000256" key="1">
    <source>
        <dbReference type="ARBA" id="ARBA00022649"/>
    </source>
</evidence>
<name>A0A4R7CDN5_9HYPH</name>
<dbReference type="OrthoDB" id="291307at2"/>
<organism evidence="2 3">
    <name type="scientific">Enterovirga rhinocerotis</name>
    <dbReference type="NCBI Taxonomy" id="1339210"/>
    <lineage>
        <taxon>Bacteria</taxon>
        <taxon>Pseudomonadati</taxon>
        <taxon>Pseudomonadota</taxon>
        <taxon>Alphaproteobacteria</taxon>
        <taxon>Hyphomicrobiales</taxon>
        <taxon>Methylobacteriaceae</taxon>
        <taxon>Enterovirga</taxon>
    </lineage>
</organism>
<dbReference type="InterPro" id="IPR022789">
    <property type="entry name" value="ParD"/>
</dbReference>
<dbReference type="InterPro" id="IPR038296">
    <property type="entry name" value="ParD_sf"/>
</dbReference>
<reference evidence="2 3" key="1">
    <citation type="submission" date="2019-03" db="EMBL/GenBank/DDBJ databases">
        <title>Genomic Encyclopedia of Type Strains, Phase IV (KMG-IV): sequencing the most valuable type-strain genomes for metagenomic binning, comparative biology and taxonomic classification.</title>
        <authorList>
            <person name="Goeker M."/>
        </authorList>
    </citation>
    <scope>NUCLEOTIDE SEQUENCE [LARGE SCALE GENOMIC DNA]</scope>
    <source>
        <strain evidence="2 3">DSM 25903</strain>
    </source>
</reference>
<dbReference type="Gene3D" id="6.10.10.120">
    <property type="entry name" value="Antitoxin ParD1-like"/>
    <property type="match status" value="1"/>
</dbReference>
<dbReference type="RefSeq" id="WP_133769798.1">
    <property type="nucleotide sequence ID" value="NZ_SNZR01000011.1"/>
</dbReference>
<proteinExistence type="predicted"/>
<dbReference type="Pfam" id="PF03693">
    <property type="entry name" value="ParD_antitoxin"/>
    <property type="match status" value="1"/>
</dbReference>
<keyword evidence="1" id="KW-1277">Toxin-antitoxin system</keyword>
<dbReference type="CDD" id="cd22231">
    <property type="entry name" value="RHH_NikR_HicB-like"/>
    <property type="match status" value="1"/>
</dbReference>
<dbReference type="SUPFAM" id="SSF47598">
    <property type="entry name" value="Ribbon-helix-helix"/>
    <property type="match status" value="1"/>
</dbReference>
<dbReference type="GO" id="GO:0006355">
    <property type="term" value="P:regulation of DNA-templated transcription"/>
    <property type="evidence" value="ECO:0007669"/>
    <property type="project" value="InterPro"/>
</dbReference>
<dbReference type="InterPro" id="IPR010985">
    <property type="entry name" value="Ribbon_hlx_hlx"/>
</dbReference>
<comment type="caution">
    <text evidence="2">The sequence shown here is derived from an EMBL/GenBank/DDBJ whole genome shotgun (WGS) entry which is preliminary data.</text>
</comment>
<dbReference type="Proteomes" id="UP000295122">
    <property type="component" value="Unassembled WGS sequence"/>
</dbReference>
<protein>
    <submittedName>
        <fullName evidence="2">Antitoxin ParD1/3/4</fullName>
    </submittedName>
</protein>
<evidence type="ECO:0000313" key="2">
    <source>
        <dbReference type="EMBL" id="TDR94947.1"/>
    </source>
</evidence>
<dbReference type="EMBL" id="SNZR01000011">
    <property type="protein sequence ID" value="TDR94947.1"/>
    <property type="molecule type" value="Genomic_DNA"/>
</dbReference>
<gene>
    <name evidence="2" type="ORF">EV668_2239</name>
</gene>